<comment type="catalytic activity">
    <reaction evidence="13 14">
        <text>shikimate + ATP = 3-phosphoshikimate + ADP + H(+)</text>
        <dbReference type="Rhea" id="RHEA:13121"/>
        <dbReference type="ChEBI" id="CHEBI:15378"/>
        <dbReference type="ChEBI" id="CHEBI:30616"/>
        <dbReference type="ChEBI" id="CHEBI:36208"/>
        <dbReference type="ChEBI" id="CHEBI:145989"/>
        <dbReference type="ChEBI" id="CHEBI:456216"/>
        <dbReference type="EC" id="2.7.1.71"/>
    </reaction>
</comment>
<dbReference type="GO" id="GO:0009073">
    <property type="term" value="P:aromatic amino acid family biosynthetic process"/>
    <property type="evidence" value="ECO:0007669"/>
    <property type="project" value="UniProtKB-KW"/>
</dbReference>
<feature type="binding site" evidence="14">
    <location>
        <position position="60"/>
    </location>
    <ligand>
        <name>substrate</name>
    </ligand>
</feature>
<dbReference type="UniPathway" id="UPA00053">
    <property type="reaction ID" value="UER00088"/>
</dbReference>
<dbReference type="Proteomes" id="UP000001188">
    <property type="component" value="Chromosome"/>
</dbReference>
<evidence type="ECO:0000256" key="11">
    <source>
        <dbReference type="ARBA" id="ARBA00022842"/>
    </source>
</evidence>
<dbReference type="PRINTS" id="PR01100">
    <property type="entry name" value="SHIKIMTKNASE"/>
</dbReference>
<keyword evidence="6 14" id="KW-0808">Transferase</keyword>
<feature type="binding site" evidence="14">
    <location>
        <position position="139"/>
    </location>
    <ligand>
        <name>substrate</name>
    </ligand>
</feature>
<comment type="cofactor">
    <cofactor evidence="14">
        <name>Mg(2+)</name>
        <dbReference type="ChEBI" id="CHEBI:18420"/>
    </cofactor>
    <text evidence="14">Binds 1 Mg(2+) ion per subunit.</text>
</comment>
<dbReference type="GO" id="GO:0004765">
    <property type="term" value="F:shikimate kinase activity"/>
    <property type="evidence" value="ECO:0007669"/>
    <property type="project" value="UniProtKB-UniRule"/>
</dbReference>
<keyword evidence="4 14" id="KW-0963">Cytoplasm</keyword>
<dbReference type="InterPro" id="IPR023000">
    <property type="entry name" value="Shikimate_kinase_CS"/>
</dbReference>
<comment type="pathway">
    <text evidence="1 14">Metabolic intermediate biosynthesis; chorismate biosynthesis; chorismate from D-erythrose 4-phosphate and phosphoenolpyruvate: step 5/7.</text>
</comment>
<keyword evidence="5 14" id="KW-0028">Amino-acid biosynthesis</keyword>
<dbReference type="EMBL" id="AM920689">
    <property type="protein sequence ID" value="SMH63107.1"/>
    <property type="molecule type" value="Genomic_DNA"/>
</dbReference>
<dbReference type="GO" id="GO:0005524">
    <property type="term" value="F:ATP binding"/>
    <property type="evidence" value="ECO:0007669"/>
    <property type="project" value="UniProtKB-UniRule"/>
</dbReference>
<name>A0A1X7QFP2_XANCB</name>
<evidence type="ECO:0000313" key="16">
    <source>
        <dbReference type="Proteomes" id="UP000001188"/>
    </source>
</evidence>
<dbReference type="FunFam" id="3.40.50.300:FF:003942">
    <property type="entry name" value="Shikimate kinase"/>
    <property type="match status" value="1"/>
</dbReference>
<feature type="binding site" evidence="14">
    <location>
        <begin position="14"/>
        <end position="19"/>
    </location>
    <ligand>
        <name>ATP</name>
        <dbReference type="ChEBI" id="CHEBI:30616"/>
    </ligand>
</feature>
<keyword evidence="11 14" id="KW-0460">Magnesium</keyword>
<reference evidence="15 16" key="1">
    <citation type="journal article" date="2008" name="J. Biotechnol.">
        <title>The genome of Xanthomonas campestris pv. campestris B100 and its use for the reconstruction of metabolic pathways involved in xanthan biosynthesis.</title>
        <authorList>
            <person name="Vorholter F.J."/>
            <person name="Schneiker S."/>
            <person name="Goesmann A."/>
            <person name="Krause L."/>
            <person name="Bekel T."/>
            <person name="Kaiser O."/>
            <person name="Linke B."/>
            <person name="Patschkowski T."/>
            <person name="Ruckert C."/>
            <person name="Schmid J."/>
            <person name="Sidhu V.K."/>
            <person name="Sieber V."/>
            <person name="Tauch A."/>
            <person name="Watt S.A."/>
            <person name="Weisshaar B."/>
            <person name="Becker A."/>
            <person name="Niehaus K."/>
            <person name="Puhler A."/>
        </authorList>
    </citation>
    <scope>NUCLEOTIDE SEQUENCE [LARGE SCALE GENOMIC DNA]</scope>
    <source>
        <strain evidence="15 16">B100</strain>
    </source>
</reference>
<comment type="similarity">
    <text evidence="2 14">Belongs to the shikimate kinase family.</text>
</comment>
<evidence type="ECO:0000256" key="5">
    <source>
        <dbReference type="ARBA" id="ARBA00022605"/>
    </source>
</evidence>
<dbReference type="GO" id="GO:0009423">
    <property type="term" value="P:chorismate biosynthetic process"/>
    <property type="evidence" value="ECO:0007669"/>
    <property type="project" value="UniProtKB-UniRule"/>
</dbReference>
<dbReference type="AlphaFoldDB" id="A0A1X7QFP2"/>
<evidence type="ECO:0000256" key="4">
    <source>
        <dbReference type="ARBA" id="ARBA00022490"/>
    </source>
</evidence>
<evidence type="ECO:0000256" key="8">
    <source>
        <dbReference type="ARBA" id="ARBA00022741"/>
    </source>
</evidence>
<dbReference type="InterPro" id="IPR031322">
    <property type="entry name" value="Shikimate/glucono_kinase"/>
</dbReference>
<dbReference type="InterPro" id="IPR027417">
    <property type="entry name" value="P-loop_NTPase"/>
</dbReference>
<evidence type="ECO:0000256" key="3">
    <source>
        <dbReference type="ARBA" id="ARBA00012154"/>
    </source>
</evidence>
<evidence type="ECO:0000256" key="7">
    <source>
        <dbReference type="ARBA" id="ARBA00022723"/>
    </source>
</evidence>
<evidence type="ECO:0000256" key="10">
    <source>
        <dbReference type="ARBA" id="ARBA00022840"/>
    </source>
</evidence>
<dbReference type="PROSITE" id="PS01128">
    <property type="entry name" value="SHIKIMATE_KINASE"/>
    <property type="match status" value="1"/>
</dbReference>
<comment type="function">
    <text evidence="14">Catalyzes the specific phosphorylation of the 3-hydroxyl group of shikimic acid using ATP as a cosubstrate.</text>
</comment>
<organism evidence="15 16">
    <name type="scientific">Xanthomonas campestris pv. campestris (strain B100)</name>
    <dbReference type="NCBI Taxonomy" id="509169"/>
    <lineage>
        <taxon>Bacteria</taxon>
        <taxon>Pseudomonadati</taxon>
        <taxon>Pseudomonadota</taxon>
        <taxon>Gammaproteobacteria</taxon>
        <taxon>Lysobacterales</taxon>
        <taxon>Lysobacteraceae</taxon>
        <taxon>Xanthomonas</taxon>
    </lineage>
</organism>
<feature type="binding site" evidence="14">
    <location>
        <position position="82"/>
    </location>
    <ligand>
        <name>substrate</name>
    </ligand>
</feature>
<evidence type="ECO:0000256" key="9">
    <source>
        <dbReference type="ARBA" id="ARBA00022777"/>
    </source>
</evidence>
<dbReference type="GO" id="GO:0005829">
    <property type="term" value="C:cytosol"/>
    <property type="evidence" value="ECO:0007669"/>
    <property type="project" value="TreeGrafter"/>
</dbReference>
<dbReference type="GO" id="GO:0000287">
    <property type="term" value="F:magnesium ion binding"/>
    <property type="evidence" value="ECO:0007669"/>
    <property type="project" value="UniProtKB-UniRule"/>
</dbReference>
<evidence type="ECO:0000256" key="14">
    <source>
        <dbReference type="HAMAP-Rule" id="MF_00109"/>
    </source>
</evidence>
<dbReference type="EC" id="2.7.1.71" evidence="3 14"/>
<keyword evidence="12 14" id="KW-0057">Aromatic amino acid biosynthesis</keyword>
<proteinExistence type="inferred from homology"/>
<dbReference type="SUPFAM" id="SSF52540">
    <property type="entry name" value="P-loop containing nucleoside triphosphate hydrolases"/>
    <property type="match status" value="1"/>
</dbReference>
<comment type="caution">
    <text evidence="14">Lacks conserved residue(s) required for the propagation of feature annotation.</text>
</comment>
<sequence>MNPAPNLVMIGPMGAGKSCIGRRLAERFGLDFVDVDQAIVEQVGSSIPAIFEQHGEARFRQHEAEALHGLLAQSNKLVSTGGGAILDAGNRQRIRKRGFVVYLHVSVPAQLTRLARDRNRPLLQRPDREQVLHGMAALRTPLYQEVADLTLETDHLSPAEATAQLVLRLAAQWRMSSTPA</sequence>
<comment type="subunit">
    <text evidence="14">Monomer.</text>
</comment>
<dbReference type="GO" id="GO:0008652">
    <property type="term" value="P:amino acid biosynthetic process"/>
    <property type="evidence" value="ECO:0007669"/>
    <property type="project" value="UniProtKB-KW"/>
</dbReference>
<protein>
    <recommendedName>
        <fullName evidence="3 14">Shikimate kinase</fullName>
        <shortName evidence="14">SK</shortName>
        <ecNumber evidence="3 14">2.7.1.71</ecNumber>
    </recommendedName>
</protein>
<keyword evidence="7 14" id="KW-0479">Metal-binding</keyword>
<keyword evidence="9 14" id="KW-0418">Kinase</keyword>
<feature type="binding site" evidence="14">
    <location>
        <position position="36"/>
    </location>
    <ligand>
        <name>substrate</name>
    </ligand>
</feature>
<feature type="binding site" evidence="14">
    <location>
        <position position="18"/>
    </location>
    <ligand>
        <name>Mg(2+)</name>
        <dbReference type="ChEBI" id="CHEBI:18420"/>
    </ligand>
</feature>
<dbReference type="InterPro" id="IPR000623">
    <property type="entry name" value="Shikimate_kinase/TSH1"/>
</dbReference>
<evidence type="ECO:0000313" key="15">
    <source>
        <dbReference type="EMBL" id="SMH63107.1"/>
    </source>
</evidence>
<evidence type="ECO:0000256" key="13">
    <source>
        <dbReference type="ARBA" id="ARBA00048567"/>
    </source>
</evidence>
<evidence type="ECO:0000256" key="12">
    <source>
        <dbReference type="ARBA" id="ARBA00023141"/>
    </source>
</evidence>
<dbReference type="CDD" id="cd00464">
    <property type="entry name" value="SK"/>
    <property type="match status" value="1"/>
</dbReference>
<gene>
    <name evidence="14 15" type="primary">aroK</name>
    <name evidence="15" type="ORF">XCCB100_1315</name>
</gene>
<dbReference type="Pfam" id="PF01202">
    <property type="entry name" value="SKI"/>
    <property type="match status" value="1"/>
</dbReference>
<evidence type="ECO:0000256" key="1">
    <source>
        <dbReference type="ARBA" id="ARBA00004842"/>
    </source>
</evidence>
<accession>A0A1X7QFP2</accession>
<evidence type="ECO:0000256" key="2">
    <source>
        <dbReference type="ARBA" id="ARBA00006997"/>
    </source>
</evidence>
<keyword evidence="10 14" id="KW-0067">ATP-binding</keyword>
<comment type="subcellular location">
    <subcellularLocation>
        <location evidence="14">Cytoplasm</location>
    </subcellularLocation>
</comment>
<dbReference type="PANTHER" id="PTHR21087">
    <property type="entry name" value="SHIKIMATE KINASE"/>
    <property type="match status" value="1"/>
</dbReference>
<feature type="binding site" evidence="14">
    <location>
        <position position="120"/>
    </location>
    <ligand>
        <name>ATP</name>
        <dbReference type="ChEBI" id="CHEBI:30616"/>
    </ligand>
</feature>
<dbReference type="HAMAP" id="MF_00109">
    <property type="entry name" value="Shikimate_kinase"/>
    <property type="match status" value="1"/>
</dbReference>
<dbReference type="Gene3D" id="3.40.50.300">
    <property type="entry name" value="P-loop containing nucleotide triphosphate hydrolases"/>
    <property type="match status" value="1"/>
</dbReference>
<evidence type="ECO:0000256" key="6">
    <source>
        <dbReference type="ARBA" id="ARBA00022679"/>
    </source>
</evidence>
<keyword evidence="8 14" id="KW-0547">Nucleotide-binding</keyword>
<dbReference type="PANTHER" id="PTHR21087:SF16">
    <property type="entry name" value="SHIKIMATE KINASE 1, CHLOROPLASTIC"/>
    <property type="match status" value="1"/>
</dbReference>